<dbReference type="AlphaFoldDB" id="A0A6A6JIE9"/>
<accession>A0A6A6JIE9</accession>
<proteinExistence type="predicted"/>
<dbReference type="OrthoDB" id="10689526at2759"/>
<dbReference type="EMBL" id="ML986495">
    <property type="protein sequence ID" value="KAF2276015.1"/>
    <property type="molecule type" value="Genomic_DNA"/>
</dbReference>
<name>A0A6A6JIE9_WESOR</name>
<evidence type="ECO:0000313" key="2">
    <source>
        <dbReference type="EMBL" id="KAF2276015.1"/>
    </source>
</evidence>
<evidence type="ECO:0000256" key="1">
    <source>
        <dbReference type="SAM" id="SignalP"/>
    </source>
</evidence>
<sequence>MQLLTAICGWLCASSSLTSSKLGGKGLTTPRRTIEKLVEIHIQRVTTTVTATVTETVGIIATPLVHAPSPTYSPVGFQEFSSDNSPVDYSPAETPFSAPSVSSGFGFFSSDDLASTLFFIGQFMSEPLLVVPVSILGVLEWLFCSCFFVSFCFFYWHCHFRKRVQEILEDLWIAFSRRSIPVWVLFFGMLHCFAAEDARDHPLHILIAEPFAPKTFRWLYEELSDVWDARETMSRLRTKLWNAYRPVVLESIEWYLLHLQEAVSLIDMVGRLVFTILLKAIWLVAQTLRLLVAGIERSSGAIFLPLEVIGQKTFLLIIALWPARIFNPVRAFYDGVLTCQRTYYNLVTEAAIANMTYDQRLNLVMENRRLRIQLRDFIAQDGFVGKLAARCIDYRTTIFALIREANYLCTVMDMWATYEWDRKNNFVRSVPLMGLRYNSAKLKFCDEKTEQGLHFAVRDPVRHPTWMSYEERQRVADGRNIKQLCSREEWQRRNILTYREPLFVKHQVAAWGLEARMGDVQFPDYDTFDMDSPDGLGMSEEQRREVQFDPDSGRIEDVAYLGRALEKWEEMELEAERQRQGTIEGKLRRSWLVQPPRVEQEQALRLSQRMASP</sequence>
<dbReference type="Proteomes" id="UP000800097">
    <property type="component" value="Unassembled WGS sequence"/>
</dbReference>
<gene>
    <name evidence="2" type="ORF">EI97DRAFT_474744</name>
</gene>
<protein>
    <submittedName>
        <fullName evidence="2">Uncharacterized protein</fullName>
    </submittedName>
</protein>
<keyword evidence="1" id="KW-0732">Signal</keyword>
<keyword evidence="3" id="KW-1185">Reference proteome</keyword>
<organism evidence="2 3">
    <name type="scientific">Westerdykella ornata</name>
    <dbReference type="NCBI Taxonomy" id="318751"/>
    <lineage>
        <taxon>Eukaryota</taxon>
        <taxon>Fungi</taxon>
        <taxon>Dikarya</taxon>
        <taxon>Ascomycota</taxon>
        <taxon>Pezizomycotina</taxon>
        <taxon>Dothideomycetes</taxon>
        <taxon>Pleosporomycetidae</taxon>
        <taxon>Pleosporales</taxon>
        <taxon>Sporormiaceae</taxon>
        <taxon>Westerdykella</taxon>
    </lineage>
</organism>
<evidence type="ECO:0000313" key="3">
    <source>
        <dbReference type="Proteomes" id="UP000800097"/>
    </source>
</evidence>
<dbReference type="RefSeq" id="XP_033653554.1">
    <property type="nucleotide sequence ID" value="XM_033801902.1"/>
</dbReference>
<reference evidence="2" key="1">
    <citation type="journal article" date="2020" name="Stud. Mycol.">
        <title>101 Dothideomycetes genomes: a test case for predicting lifestyles and emergence of pathogens.</title>
        <authorList>
            <person name="Haridas S."/>
            <person name="Albert R."/>
            <person name="Binder M."/>
            <person name="Bloem J."/>
            <person name="Labutti K."/>
            <person name="Salamov A."/>
            <person name="Andreopoulos B."/>
            <person name="Baker S."/>
            <person name="Barry K."/>
            <person name="Bills G."/>
            <person name="Bluhm B."/>
            <person name="Cannon C."/>
            <person name="Castanera R."/>
            <person name="Culley D."/>
            <person name="Daum C."/>
            <person name="Ezra D."/>
            <person name="Gonzalez J."/>
            <person name="Henrissat B."/>
            <person name="Kuo A."/>
            <person name="Liang C."/>
            <person name="Lipzen A."/>
            <person name="Lutzoni F."/>
            <person name="Magnuson J."/>
            <person name="Mondo S."/>
            <person name="Nolan M."/>
            <person name="Ohm R."/>
            <person name="Pangilinan J."/>
            <person name="Park H.-J."/>
            <person name="Ramirez L."/>
            <person name="Alfaro M."/>
            <person name="Sun H."/>
            <person name="Tritt A."/>
            <person name="Yoshinaga Y."/>
            <person name="Zwiers L.-H."/>
            <person name="Turgeon B."/>
            <person name="Goodwin S."/>
            <person name="Spatafora J."/>
            <person name="Crous P."/>
            <person name="Grigoriev I."/>
        </authorList>
    </citation>
    <scope>NUCLEOTIDE SEQUENCE</scope>
    <source>
        <strain evidence="2">CBS 379.55</strain>
    </source>
</reference>
<feature type="signal peptide" evidence="1">
    <location>
        <begin position="1"/>
        <end position="20"/>
    </location>
</feature>
<dbReference type="GeneID" id="54555077"/>
<feature type="chain" id="PRO_5025636795" evidence="1">
    <location>
        <begin position="21"/>
        <end position="613"/>
    </location>
</feature>